<sequence>MAVTTNPNLVRAVRTRAIADVVRTRATERPDVAAVLLQIAGFLDASATAFEAEEPDVVDGITLTNVLPFEASMPLVEARWLVEETPGTGLPADFTAYVLEPFSRRAMPTPPVKAFTAAGVGRRTRAAAVLAQLAEAHDALHAARGTEAVTACLQTALNLHDAYDRIMTAPAAPAAPARVAPAPAAPAPLDLTGLTPYTVSTLQLAEKEGFRLTDGGTYRGVRRIHLNAGGKHGTFGTIQIGKRSGKVLRAEVVQGNNGTPRRAQGASNVRLLLAATHVHSCPDGCTALFDCRR</sequence>
<protein>
    <submittedName>
        <fullName evidence="1">Uncharacterized protein</fullName>
    </submittedName>
</protein>
<reference evidence="1 2" key="1">
    <citation type="submission" date="2020-08" db="EMBL/GenBank/DDBJ databases">
        <title>Genomic Encyclopedia of Type Strains, Phase III (KMG-III): the genomes of soil and plant-associated and newly described type strains.</title>
        <authorList>
            <person name="Whitman W."/>
        </authorList>
    </citation>
    <scope>NUCLEOTIDE SEQUENCE [LARGE SCALE GENOMIC DNA]</scope>
    <source>
        <strain evidence="1 2">CECT 3273</strain>
    </source>
</reference>
<keyword evidence="2" id="KW-1185">Reference proteome</keyword>
<proteinExistence type="predicted"/>
<comment type="caution">
    <text evidence="1">The sequence shown here is derived from an EMBL/GenBank/DDBJ whole genome shotgun (WGS) entry which is preliminary data.</text>
</comment>
<evidence type="ECO:0000313" key="1">
    <source>
        <dbReference type="EMBL" id="MBB4902582.1"/>
    </source>
</evidence>
<dbReference type="EMBL" id="JACHJI010000017">
    <property type="protein sequence ID" value="MBB4902582.1"/>
    <property type="molecule type" value="Genomic_DNA"/>
</dbReference>
<dbReference type="AlphaFoldDB" id="A0A7W7PWD5"/>
<gene>
    <name evidence="1" type="ORF">FHS37_006679</name>
</gene>
<organism evidence="1 2">
    <name type="scientific">Streptomyces griseomycini</name>
    <dbReference type="NCBI Taxonomy" id="66895"/>
    <lineage>
        <taxon>Bacteria</taxon>
        <taxon>Bacillati</taxon>
        <taxon>Actinomycetota</taxon>
        <taxon>Actinomycetes</taxon>
        <taxon>Kitasatosporales</taxon>
        <taxon>Streptomycetaceae</taxon>
        <taxon>Streptomyces</taxon>
    </lineage>
</organism>
<accession>A0A7W7PWD5</accession>
<name>A0A7W7PWD5_9ACTN</name>
<evidence type="ECO:0000313" key="2">
    <source>
        <dbReference type="Proteomes" id="UP000579523"/>
    </source>
</evidence>
<dbReference type="Proteomes" id="UP000579523">
    <property type="component" value="Unassembled WGS sequence"/>
</dbReference>
<dbReference type="RefSeq" id="WP_184828026.1">
    <property type="nucleotide sequence ID" value="NZ_BMTK01000036.1"/>
</dbReference>